<feature type="transmembrane region" description="Helical" evidence="8">
    <location>
        <begin position="419"/>
        <end position="438"/>
    </location>
</feature>
<evidence type="ECO:0000256" key="7">
    <source>
        <dbReference type="ARBA" id="ARBA00023136"/>
    </source>
</evidence>
<feature type="transmembrane region" description="Helical" evidence="8">
    <location>
        <begin position="71"/>
        <end position="93"/>
    </location>
</feature>
<reference evidence="10" key="1">
    <citation type="journal article" date="2019" name="Int. J. Syst. Evol. Microbiol.">
        <title>The Global Catalogue of Microorganisms (GCM) 10K type strain sequencing project: providing services to taxonomists for standard genome sequencing and annotation.</title>
        <authorList>
            <consortium name="The Broad Institute Genomics Platform"/>
            <consortium name="The Broad Institute Genome Sequencing Center for Infectious Disease"/>
            <person name="Wu L."/>
            <person name="Ma J."/>
        </authorList>
    </citation>
    <scope>NUCLEOTIDE SEQUENCE [LARGE SCALE GENOMIC DNA]</scope>
    <source>
        <strain evidence="10">CGMCC 1.16225</strain>
    </source>
</reference>
<evidence type="ECO:0000256" key="4">
    <source>
        <dbReference type="ARBA" id="ARBA00022519"/>
    </source>
</evidence>
<feature type="transmembrane region" description="Helical" evidence="8">
    <location>
        <begin position="126"/>
        <end position="144"/>
    </location>
</feature>
<feature type="transmembrane region" description="Helical" evidence="8">
    <location>
        <begin position="41"/>
        <end position="64"/>
    </location>
</feature>
<name>A0ABW4UDL7_9HYPH</name>
<dbReference type="Proteomes" id="UP001597405">
    <property type="component" value="Unassembled WGS sequence"/>
</dbReference>
<evidence type="ECO:0000256" key="5">
    <source>
        <dbReference type="ARBA" id="ARBA00022692"/>
    </source>
</evidence>
<evidence type="ECO:0000313" key="9">
    <source>
        <dbReference type="EMBL" id="MFD1984259.1"/>
    </source>
</evidence>
<protein>
    <submittedName>
        <fullName evidence="9">ABC transporter permease</fullName>
    </submittedName>
</protein>
<dbReference type="InterPro" id="IPR001851">
    <property type="entry name" value="ABC_transp_permease"/>
</dbReference>
<feature type="transmembrane region" description="Helical" evidence="8">
    <location>
        <begin position="267"/>
        <end position="287"/>
    </location>
</feature>
<evidence type="ECO:0000313" key="10">
    <source>
        <dbReference type="Proteomes" id="UP001597405"/>
    </source>
</evidence>
<keyword evidence="5 8" id="KW-0812">Transmembrane</keyword>
<proteinExistence type="predicted"/>
<organism evidence="9 10">
    <name type="scientific">Mesorhizobium newzealandense</name>
    <dbReference type="NCBI Taxonomy" id="1300302"/>
    <lineage>
        <taxon>Bacteria</taxon>
        <taxon>Pseudomonadati</taxon>
        <taxon>Pseudomonadota</taxon>
        <taxon>Alphaproteobacteria</taxon>
        <taxon>Hyphomicrobiales</taxon>
        <taxon>Phyllobacteriaceae</taxon>
        <taxon>Mesorhizobium</taxon>
    </lineage>
</organism>
<keyword evidence="10" id="KW-1185">Reference proteome</keyword>
<feature type="transmembrane region" description="Helical" evidence="8">
    <location>
        <begin position="299"/>
        <end position="318"/>
    </location>
</feature>
<keyword evidence="3" id="KW-1003">Cell membrane</keyword>
<keyword evidence="7 8" id="KW-0472">Membrane</keyword>
<evidence type="ECO:0000256" key="3">
    <source>
        <dbReference type="ARBA" id="ARBA00022475"/>
    </source>
</evidence>
<dbReference type="PANTHER" id="PTHR32196:SF21">
    <property type="entry name" value="ABC TRANSPORTER PERMEASE PROTEIN YPHD-RELATED"/>
    <property type="match status" value="1"/>
</dbReference>
<dbReference type="PANTHER" id="PTHR32196">
    <property type="entry name" value="ABC TRANSPORTER PERMEASE PROTEIN YPHD-RELATED-RELATED"/>
    <property type="match status" value="1"/>
</dbReference>
<evidence type="ECO:0000256" key="8">
    <source>
        <dbReference type="SAM" id="Phobius"/>
    </source>
</evidence>
<feature type="transmembrane region" description="Helical" evidence="8">
    <location>
        <begin position="325"/>
        <end position="345"/>
    </location>
</feature>
<comment type="subcellular location">
    <subcellularLocation>
        <location evidence="1">Cell membrane</location>
        <topology evidence="1">Multi-pass membrane protein</topology>
    </subcellularLocation>
</comment>
<accession>A0ABW4UDL7</accession>
<evidence type="ECO:0000256" key="1">
    <source>
        <dbReference type="ARBA" id="ARBA00004651"/>
    </source>
</evidence>
<keyword evidence="2" id="KW-0813">Transport</keyword>
<dbReference type="RefSeq" id="WP_379100028.1">
    <property type="nucleotide sequence ID" value="NZ_JBHUGZ010000012.1"/>
</dbReference>
<dbReference type="Pfam" id="PF02653">
    <property type="entry name" value="BPD_transp_2"/>
    <property type="match status" value="1"/>
</dbReference>
<dbReference type="EMBL" id="JBHUGZ010000012">
    <property type="protein sequence ID" value="MFD1984259.1"/>
    <property type="molecule type" value="Genomic_DNA"/>
</dbReference>
<sequence length="458" mass="47719">MLMSQSRGSQNTYLLVPILLIALLLSTAVIRGPNLVSLSGFGSAIIVSAPLILATFSLMALAVAGRGTVDLAVGPLLAFINVTIVKLNGLGIVTGPFGVFLVALGIGVLYQLFFALIIIFVRVQPIIVALSGFLALTGINLVILPRPGGTAPDWMSSWGLGNTIFSPILLIVLLAIAAWLLFTTTSFYANLRLMGYDERAAYTSGVRINVVRIGAHIIAGLFVGLGAICYTALISSGDPTQGTTMTLTAVTVLVLGGVSLSGGRGGVAGGLLGALNLFLIGYVLATFNFGSTQAFVTQLFYGLILVLSLLLTLLVPIIGRYLHFISPFAAFAVLGCVVVGIMLYISTRDTYGVAVAGEAFKSNPDVMTRYLLLPVQSGSGPALPDLTPLQKIVFGFAVILAVLTFTVRVIVAEAVSVRLGAFIYVFVSALILLLFLVVGQQSHAAGILATGQSLGIGP</sequence>
<feature type="transmembrane region" description="Helical" evidence="8">
    <location>
        <begin position="392"/>
        <end position="412"/>
    </location>
</feature>
<comment type="caution">
    <text evidence="9">The sequence shown here is derived from an EMBL/GenBank/DDBJ whole genome shotgun (WGS) entry which is preliminary data.</text>
</comment>
<gene>
    <name evidence="9" type="ORF">ACFSOZ_16555</name>
</gene>
<keyword evidence="6 8" id="KW-1133">Transmembrane helix</keyword>
<evidence type="ECO:0000256" key="2">
    <source>
        <dbReference type="ARBA" id="ARBA00022448"/>
    </source>
</evidence>
<feature type="transmembrane region" description="Helical" evidence="8">
    <location>
        <begin position="240"/>
        <end position="260"/>
    </location>
</feature>
<feature type="transmembrane region" description="Helical" evidence="8">
    <location>
        <begin position="164"/>
        <end position="189"/>
    </location>
</feature>
<keyword evidence="4" id="KW-0997">Cell inner membrane</keyword>
<feature type="transmembrane region" description="Helical" evidence="8">
    <location>
        <begin position="99"/>
        <end position="119"/>
    </location>
</feature>
<feature type="transmembrane region" description="Helical" evidence="8">
    <location>
        <begin position="210"/>
        <end position="234"/>
    </location>
</feature>
<evidence type="ECO:0000256" key="6">
    <source>
        <dbReference type="ARBA" id="ARBA00022989"/>
    </source>
</evidence>